<proteinExistence type="predicted"/>
<evidence type="ECO:0000256" key="1">
    <source>
        <dbReference type="SAM" id="MobiDB-lite"/>
    </source>
</evidence>
<name>A0A160P4R3_STRLU</name>
<protein>
    <submittedName>
        <fullName evidence="2">Uncharacterized protein</fullName>
    </submittedName>
</protein>
<organism evidence="2 3">
    <name type="scientific">Streptomyces laurentii</name>
    <dbReference type="NCBI Taxonomy" id="39478"/>
    <lineage>
        <taxon>Bacteria</taxon>
        <taxon>Bacillati</taxon>
        <taxon>Actinomycetota</taxon>
        <taxon>Actinomycetes</taxon>
        <taxon>Kitasatosporales</taxon>
        <taxon>Streptomycetaceae</taxon>
        <taxon>Streptomyces</taxon>
    </lineage>
</organism>
<feature type="compositionally biased region" description="Basic and acidic residues" evidence="1">
    <location>
        <begin position="23"/>
        <end position="32"/>
    </location>
</feature>
<dbReference type="EMBL" id="AP017424">
    <property type="protein sequence ID" value="BAU86697.1"/>
    <property type="molecule type" value="Genomic_DNA"/>
</dbReference>
<dbReference type="KEGG" id="slau:SLA_5828"/>
<gene>
    <name evidence="2" type="ORF">SLA_5828</name>
</gene>
<reference evidence="2 3" key="1">
    <citation type="journal article" date="2016" name="Genome Announc.">
        <title>Complete Genome Sequence of Thiostrepton-Producing Streptomyces laurentii ATCC 31255.</title>
        <authorList>
            <person name="Doi K."/>
            <person name="Fujino Y."/>
            <person name="Nagayoshi Y."/>
            <person name="Ohshima T."/>
            <person name="Ogata S."/>
        </authorList>
    </citation>
    <scope>NUCLEOTIDE SEQUENCE [LARGE SCALE GENOMIC DNA]</scope>
    <source>
        <strain evidence="2 3">ATCC 31255</strain>
    </source>
</reference>
<keyword evidence="3" id="KW-1185">Reference proteome</keyword>
<sequence>MTALLDETRTRLEWDAAASPPAGREDRGRPDAARLTGVAPDGVTRLLAADDDRDATVPLCGPEHLRLLSQDPGAVRRVRFVPETMRRGTTGDDIWRHGTEDVVWTDAGRHAGVLRLVPLRADVVRTIRAEEDAAP</sequence>
<evidence type="ECO:0000313" key="3">
    <source>
        <dbReference type="Proteomes" id="UP000217676"/>
    </source>
</evidence>
<feature type="compositionally biased region" description="Basic and acidic residues" evidence="1">
    <location>
        <begin position="1"/>
        <end position="14"/>
    </location>
</feature>
<accession>A0A160P4R3</accession>
<dbReference type="Proteomes" id="UP000217676">
    <property type="component" value="Chromosome"/>
</dbReference>
<feature type="region of interest" description="Disordered" evidence="1">
    <location>
        <begin position="1"/>
        <end position="36"/>
    </location>
</feature>
<dbReference type="AlphaFoldDB" id="A0A160P4R3"/>
<evidence type="ECO:0000313" key="2">
    <source>
        <dbReference type="EMBL" id="BAU86697.1"/>
    </source>
</evidence>